<protein>
    <submittedName>
        <fullName evidence="2">Uncharacterized protein</fullName>
    </submittedName>
</protein>
<dbReference type="InterPro" id="IPR045397">
    <property type="entry name" value="TumE-like"/>
</dbReference>
<accession>A0A521DNC3</accession>
<feature type="region of interest" description="Disordered" evidence="1">
    <location>
        <begin position="1"/>
        <end position="20"/>
    </location>
</feature>
<dbReference type="GeneID" id="65213348"/>
<feature type="region of interest" description="Disordered" evidence="1">
    <location>
        <begin position="94"/>
        <end position="127"/>
    </location>
</feature>
<dbReference type="EMBL" id="FXTD01000007">
    <property type="protein sequence ID" value="SMO73227.1"/>
    <property type="molecule type" value="Genomic_DNA"/>
</dbReference>
<organism evidence="2 3">
    <name type="scientific">Halorubrum cibi</name>
    <dbReference type="NCBI Taxonomy" id="413815"/>
    <lineage>
        <taxon>Archaea</taxon>
        <taxon>Methanobacteriati</taxon>
        <taxon>Methanobacteriota</taxon>
        <taxon>Stenosarchaea group</taxon>
        <taxon>Halobacteria</taxon>
        <taxon>Halobacteriales</taxon>
        <taxon>Haloferacaceae</taxon>
        <taxon>Halorubrum</taxon>
    </lineage>
</organism>
<evidence type="ECO:0000313" key="2">
    <source>
        <dbReference type="EMBL" id="SMO73227.1"/>
    </source>
</evidence>
<evidence type="ECO:0000256" key="1">
    <source>
        <dbReference type="SAM" id="MobiDB-lite"/>
    </source>
</evidence>
<dbReference type="RefSeq" id="WP_142986982.1">
    <property type="nucleotide sequence ID" value="NZ_FXTD01000007.1"/>
</dbReference>
<gene>
    <name evidence="2" type="ORF">SAMN06264867_107178</name>
</gene>
<name>A0A521DNC3_9EURY</name>
<dbReference type="AlphaFoldDB" id="A0A521DNC3"/>
<reference evidence="2 3" key="1">
    <citation type="submission" date="2017-05" db="EMBL/GenBank/DDBJ databases">
        <authorList>
            <person name="Varghese N."/>
            <person name="Submissions S."/>
        </authorList>
    </citation>
    <scope>NUCLEOTIDE SEQUENCE [LARGE SCALE GENOMIC DNA]</scope>
    <source>
        <strain evidence="2 3">DSM 19504</strain>
    </source>
</reference>
<proteinExistence type="predicted"/>
<dbReference type="Proteomes" id="UP000319712">
    <property type="component" value="Unassembled WGS sequence"/>
</dbReference>
<sequence length="149" mass="17390">MSDGGDADKSGRPGSGAPIDFDRLDVIRDRLATDERFVRIEERPEFAPDRLVCTYDSRFYPGRVERAHIEIAWYENGDFTIHYHEAHQDRAFNHRWDRHPSDHNTRDHVHPGPDAPTPGDDVDHPDDWRDVLSTALTEIETRQRAFWET</sequence>
<evidence type="ECO:0000313" key="3">
    <source>
        <dbReference type="Proteomes" id="UP000319712"/>
    </source>
</evidence>
<dbReference type="Pfam" id="PF20126">
    <property type="entry name" value="TumE"/>
    <property type="match status" value="1"/>
</dbReference>
<feature type="compositionally biased region" description="Basic and acidic residues" evidence="1">
    <location>
        <begin position="94"/>
        <end position="111"/>
    </location>
</feature>
<dbReference type="OrthoDB" id="202777at2157"/>
<feature type="compositionally biased region" description="Basic and acidic residues" evidence="1">
    <location>
        <begin position="1"/>
        <end position="11"/>
    </location>
</feature>
<keyword evidence="3" id="KW-1185">Reference proteome</keyword>